<sequence>MNKKISLIHSNHLAQVDYAYASRVPAGMDLLFLAGACPLTQEGIVPESSDYELQANLCVENLKEALKECDATLEDIVYTRILVASQNQADLVTTWETIRKEFGDHDVPSTLSGVTVLGYKNQLVEIEAVAAFDNRTN</sequence>
<organism evidence="1 2">
    <name type="scientific">Neobacillus driksii</name>
    <dbReference type="NCBI Taxonomy" id="3035913"/>
    <lineage>
        <taxon>Bacteria</taxon>
        <taxon>Bacillati</taxon>
        <taxon>Bacillota</taxon>
        <taxon>Bacilli</taxon>
        <taxon>Bacillales</taxon>
        <taxon>Bacillaceae</taxon>
        <taxon>Neobacillus</taxon>
    </lineage>
</organism>
<dbReference type="PANTHER" id="PTHR43857:SF1">
    <property type="entry name" value="YJGH FAMILY PROTEIN"/>
    <property type="match status" value="1"/>
</dbReference>
<dbReference type="PANTHER" id="PTHR43857">
    <property type="entry name" value="BLR7761 PROTEIN"/>
    <property type="match status" value="1"/>
</dbReference>
<reference evidence="1 2" key="1">
    <citation type="submission" date="2024-05" db="EMBL/GenBank/DDBJ databases">
        <authorList>
            <person name="Venkateswaran K."/>
        </authorList>
    </citation>
    <scope>NUCLEOTIDE SEQUENCE [LARGE SCALE GENOMIC DNA]</scope>
    <source>
        <strain evidence="1 2">179-C4-2-HS</strain>
    </source>
</reference>
<accession>A0ABV4YRV5</accession>
<dbReference type="SUPFAM" id="SSF55298">
    <property type="entry name" value="YjgF-like"/>
    <property type="match status" value="1"/>
</dbReference>
<keyword evidence="1" id="KW-0378">Hydrolase</keyword>
<dbReference type="RefSeq" id="WP_306074807.1">
    <property type="nucleotide sequence ID" value="NZ_JAROBZ020000001.1"/>
</dbReference>
<proteinExistence type="predicted"/>
<dbReference type="EMBL" id="JAROBZ020000001">
    <property type="protein sequence ID" value="MFB3167261.1"/>
    <property type="molecule type" value="Genomic_DNA"/>
</dbReference>
<comment type="caution">
    <text evidence="1">The sequence shown here is derived from an EMBL/GenBank/DDBJ whole genome shotgun (WGS) entry which is preliminary data.</text>
</comment>
<dbReference type="EC" id="3.5.-.-" evidence="1"/>
<dbReference type="Gene3D" id="3.30.1330.40">
    <property type="entry name" value="RutC-like"/>
    <property type="match status" value="1"/>
</dbReference>
<evidence type="ECO:0000313" key="2">
    <source>
        <dbReference type="Proteomes" id="UP001241748"/>
    </source>
</evidence>
<evidence type="ECO:0000313" key="1">
    <source>
        <dbReference type="EMBL" id="MFB3167261.1"/>
    </source>
</evidence>
<dbReference type="InterPro" id="IPR035959">
    <property type="entry name" value="RutC-like_sf"/>
</dbReference>
<dbReference type="CDD" id="cd00448">
    <property type="entry name" value="YjgF_YER057c_UK114_family"/>
    <property type="match status" value="1"/>
</dbReference>
<dbReference type="InterPro" id="IPR006175">
    <property type="entry name" value="YjgF/YER057c/UK114"/>
</dbReference>
<name>A0ABV4YRV5_9BACI</name>
<dbReference type="Proteomes" id="UP001241748">
    <property type="component" value="Unassembled WGS sequence"/>
</dbReference>
<dbReference type="GO" id="GO:0016787">
    <property type="term" value="F:hydrolase activity"/>
    <property type="evidence" value="ECO:0007669"/>
    <property type="project" value="UniProtKB-KW"/>
</dbReference>
<gene>
    <name evidence="1" type="ORF">P5G62_009075</name>
</gene>
<dbReference type="Pfam" id="PF01042">
    <property type="entry name" value="Ribonuc_L-PSP"/>
    <property type="match status" value="1"/>
</dbReference>
<keyword evidence="2" id="KW-1185">Reference proteome</keyword>
<protein>
    <submittedName>
        <fullName evidence="1">RidA family protein</fullName>
        <ecNumber evidence="1">3.5.-.-</ecNumber>
    </submittedName>
</protein>